<dbReference type="InterPro" id="IPR006311">
    <property type="entry name" value="TAT_signal"/>
</dbReference>
<reference evidence="2 3" key="1">
    <citation type="submission" date="2019-08" db="EMBL/GenBank/DDBJ databases">
        <title>Archangium and Cystobacter genomes.</title>
        <authorList>
            <person name="Chen I.-C.K."/>
            <person name="Wielgoss S."/>
        </authorList>
    </citation>
    <scope>NUCLEOTIDE SEQUENCE [LARGE SCALE GENOMIC DNA]</scope>
    <source>
        <strain evidence="2 3">Cbm 6</strain>
    </source>
</reference>
<gene>
    <name evidence="2" type="ORF">F0U60_08750</name>
</gene>
<name>A0ABY9WKC4_9BACT</name>
<keyword evidence="3" id="KW-1185">Reference proteome</keyword>
<proteinExistence type="predicted"/>
<dbReference type="SUPFAM" id="SSF63829">
    <property type="entry name" value="Calcium-dependent phosphotriesterase"/>
    <property type="match status" value="1"/>
</dbReference>
<evidence type="ECO:0000256" key="1">
    <source>
        <dbReference type="SAM" id="SignalP"/>
    </source>
</evidence>
<dbReference type="Gene3D" id="2.120.10.30">
    <property type="entry name" value="TolB, C-terminal domain"/>
    <property type="match status" value="1"/>
</dbReference>
<dbReference type="Pfam" id="PF05787">
    <property type="entry name" value="PhoX"/>
    <property type="match status" value="2"/>
</dbReference>
<dbReference type="EMBL" id="CP043494">
    <property type="protein sequence ID" value="WNG44183.1"/>
    <property type="molecule type" value="Genomic_DNA"/>
</dbReference>
<feature type="chain" id="PRO_5046527363" evidence="1">
    <location>
        <begin position="23"/>
        <end position="444"/>
    </location>
</feature>
<dbReference type="PROSITE" id="PS51318">
    <property type="entry name" value="TAT"/>
    <property type="match status" value="1"/>
</dbReference>
<protein>
    <submittedName>
        <fullName evidence="2">DUF839 domain-containing protein</fullName>
    </submittedName>
</protein>
<keyword evidence="1" id="KW-0732">Signal</keyword>
<evidence type="ECO:0000313" key="2">
    <source>
        <dbReference type="EMBL" id="WNG44183.1"/>
    </source>
</evidence>
<accession>A0ABY9WKC4</accession>
<dbReference type="RefSeq" id="WP_395816490.1">
    <property type="nucleotide sequence ID" value="NZ_CP043494.1"/>
</dbReference>
<dbReference type="PANTHER" id="PTHR35399">
    <property type="entry name" value="SLR8030 PROTEIN"/>
    <property type="match status" value="1"/>
</dbReference>
<dbReference type="InterPro" id="IPR011042">
    <property type="entry name" value="6-blade_b-propeller_TolB-like"/>
</dbReference>
<feature type="signal peptide" evidence="1">
    <location>
        <begin position="1"/>
        <end position="22"/>
    </location>
</feature>
<dbReference type="PANTHER" id="PTHR35399:SF4">
    <property type="entry name" value="MEMBRANE PROTEIN"/>
    <property type="match status" value="1"/>
</dbReference>
<dbReference type="InterPro" id="IPR008557">
    <property type="entry name" value="PhoX"/>
</dbReference>
<sequence length="444" mass="48388">MSHTRRPTLHRRAFLKAGTALALPFLLGRCARPENDAGLRPDPDGILDLPEGFRYRILERRGERMSDGYRVPGQQDGMGCFAGPEGSNTLVLMRNHELEAGQEDMSPYFPGQAVPAQAYRPESGSPGGVTRVVVDATTFTRVSSNLVLAGSARNCAGGSSPWGWLTCEETLKDGHGYVFLCDPAATEVRDEVRIPALGRMNHEAAVVDPTSFITYLTEDRDDSCFYRFVPENPGERLGPQTRGRLQALRIEAEPRRDMNAGVQPGDTFVADWVDLPQPEAEDDSLRAQGAERGAALFRRGEGIFFHDGSVFFCATTGGPASGGQVWRYTPSGSQGGTLRLLAQSEDRSLLDMPDNLCVAPWGDVVMAEDGSDPRWPEEFLRILTPSGQVKNLARNAMTRGEFAGVCLSPDGRALFVNMQSDGLTLVITGPFQQYTGTQTPSPLF</sequence>
<dbReference type="Proteomes" id="UP001611383">
    <property type="component" value="Chromosome"/>
</dbReference>
<organism evidence="2 3">
    <name type="scientific">Archangium minus</name>
    <dbReference type="NCBI Taxonomy" id="83450"/>
    <lineage>
        <taxon>Bacteria</taxon>
        <taxon>Pseudomonadati</taxon>
        <taxon>Myxococcota</taxon>
        <taxon>Myxococcia</taxon>
        <taxon>Myxococcales</taxon>
        <taxon>Cystobacterineae</taxon>
        <taxon>Archangiaceae</taxon>
        <taxon>Archangium</taxon>
    </lineage>
</organism>
<evidence type="ECO:0000313" key="3">
    <source>
        <dbReference type="Proteomes" id="UP001611383"/>
    </source>
</evidence>